<reference evidence="1" key="1">
    <citation type="submission" date="2021-08" db="EMBL/GenBank/DDBJ databases">
        <title>The first chromosome-level gecko genome reveals the dynamic sex chromosomes of Neotropical dwarf geckos (Sphaerodactylidae: Sphaerodactylus).</title>
        <authorList>
            <person name="Pinto B.J."/>
            <person name="Keating S.E."/>
            <person name="Gamble T."/>
        </authorList>
    </citation>
    <scope>NUCLEOTIDE SEQUENCE</scope>
    <source>
        <strain evidence="1">TG3544</strain>
    </source>
</reference>
<keyword evidence="2" id="KW-1185">Reference proteome</keyword>
<evidence type="ECO:0000313" key="2">
    <source>
        <dbReference type="Proteomes" id="UP000827872"/>
    </source>
</evidence>
<organism evidence="1 2">
    <name type="scientific">Sphaerodactylus townsendi</name>
    <dbReference type="NCBI Taxonomy" id="933632"/>
    <lineage>
        <taxon>Eukaryota</taxon>
        <taxon>Metazoa</taxon>
        <taxon>Chordata</taxon>
        <taxon>Craniata</taxon>
        <taxon>Vertebrata</taxon>
        <taxon>Euteleostomi</taxon>
        <taxon>Lepidosauria</taxon>
        <taxon>Squamata</taxon>
        <taxon>Bifurcata</taxon>
        <taxon>Gekkota</taxon>
        <taxon>Sphaerodactylidae</taxon>
        <taxon>Sphaerodactylus</taxon>
    </lineage>
</organism>
<sequence length="75" mass="8048">MHLLGSLSLGCYLAAAAVVLLLGAPEPAAAYESGQGYYEEEPDLGEAKEINLTFLFESAVQKILSFQQQILESSL</sequence>
<proteinExistence type="predicted"/>
<accession>A0ACB8E7K6</accession>
<protein>
    <submittedName>
        <fullName evidence="1">Uncharacterized protein</fullName>
    </submittedName>
</protein>
<gene>
    <name evidence="1" type="ORF">K3G42_014028</name>
</gene>
<comment type="caution">
    <text evidence="1">The sequence shown here is derived from an EMBL/GenBank/DDBJ whole genome shotgun (WGS) entry which is preliminary data.</text>
</comment>
<name>A0ACB8E7K6_9SAUR</name>
<dbReference type="Proteomes" id="UP000827872">
    <property type="component" value="Linkage Group LG10"/>
</dbReference>
<dbReference type="EMBL" id="CM037623">
    <property type="protein sequence ID" value="KAH7988315.1"/>
    <property type="molecule type" value="Genomic_DNA"/>
</dbReference>
<evidence type="ECO:0000313" key="1">
    <source>
        <dbReference type="EMBL" id="KAH7988315.1"/>
    </source>
</evidence>